<dbReference type="Gene3D" id="3.60.70.12">
    <property type="entry name" value="L-amino peptidase D-ALA esterase/amidase"/>
    <property type="match status" value="1"/>
</dbReference>
<reference evidence="2 3" key="1">
    <citation type="submission" date="2005-03" db="EMBL/GenBank/DDBJ databases">
        <title>Brevibacillus brevis strain 47, complete genome.</title>
        <authorList>
            <person name="Hosoyama A."/>
            <person name="Yamada R."/>
            <person name="Hongo Y."/>
            <person name="Terui Y."/>
            <person name="Ankai A."/>
            <person name="Masuyama W."/>
            <person name="Sekiguchi M."/>
            <person name="Takeda T."/>
            <person name="Asano K."/>
            <person name="Ohji S."/>
            <person name="Ichikawa N."/>
            <person name="Narita S."/>
            <person name="Aoki N."/>
            <person name="Miura H."/>
            <person name="Matsushita S."/>
            <person name="Sekigawa T."/>
            <person name="Yamagata H."/>
            <person name="Yoshikawa H."/>
            <person name="Udaka S."/>
            <person name="Tanikawa S."/>
            <person name="Fujita N."/>
        </authorList>
    </citation>
    <scope>NUCLEOTIDE SEQUENCE [LARGE SCALE GENOMIC DNA]</scope>
    <source>
        <strain evidence="3">47 / JCM 6285 / NBRC 100599</strain>
    </source>
</reference>
<name>C0ZCN8_BREBN</name>
<evidence type="ECO:0000256" key="1">
    <source>
        <dbReference type="ARBA" id="ARBA00007068"/>
    </source>
</evidence>
<evidence type="ECO:0000313" key="2">
    <source>
        <dbReference type="EMBL" id="BAH43547.1"/>
    </source>
</evidence>
<organism evidence="2 3">
    <name type="scientific">Brevibacillus brevis (strain 47 / JCM 6285 / NBRC 100599)</name>
    <dbReference type="NCBI Taxonomy" id="358681"/>
    <lineage>
        <taxon>Bacteria</taxon>
        <taxon>Bacillati</taxon>
        <taxon>Bacillota</taxon>
        <taxon>Bacilli</taxon>
        <taxon>Bacillales</taxon>
        <taxon>Paenibacillaceae</taxon>
        <taxon>Brevibacillus</taxon>
    </lineage>
</organism>
<dbReference type="EMBL" id="AP008955">
    <property type="protein sequence ID" value="BAH43547.1"/>
    <property type="molecule type" value="Genomic_DNA"/>
</dbReference>
<dbReference type="InterPro" id="IPR016117">
    <property type="entry name" value="ArgJ-like_dom_sf"/>
</dbReference>
<sequence>MEKIRISRQAKIKNFRRLIMSGTIVDVPGVLVGHAQNEETLTGCSVIMLEKPSVCGVDVRGSAPGTRETDLLDPVNLVSVVHAICLSGGSAYGLDAATGVMQYLEEQGIGLDVGFGVVPIVPAAVLFDLAVGDYRVRPDRQMGYEAVQAASSETVAQGNVGAGTGASVGKLNGFGNAMKSGLGTASVILPNGLVVGAIVAVNAVGHVVDPQSGTIIAGPRDEQGTIRDSMEIMRQRAFAPIPPGTNTTIAVVASNARLSKAEANKVAQMAHDGLARTIRPIHTMYDGDTIFAVATGEVETSVDLVGALSADVLAEAVIQAVKHAEEAGGLPSYRSYFQE</sequence>
<dbReference type="MEROPS" id="P01.101"/>
<keyword evidence="3" id="KW-1185">Reference proteome</keyword>
<dbReference type="STRING" id="358681.BBR47_25700"/>
<accession>C0ZCN8</accession>
<evidence type="ECO:0008006" key="4">
    <source>
        <dbReference type="Google" id="ProtNLM"/>
    </source>
</evidence>
<comment type="similarity">
    <text evidence="1">Belongs to the peptidase S58 family.</text>
</comment>
<dbReference type="PANTHER" id="PTHR36512">
    <property type="entry name" value="D-AMINOPEPTIDASE"/>
    <property type="match status" value="1"/>
</dbReference>
<proteinExistence type="inferred from homology"/>
<dbReference type="KEGG" id="bbe:BBR47_25700"/>
<dbReference type="PANTHER" id="PTHR36512:SF3">
    <property type="entry name" value="BLR5678 PROTEIN"/>
    <property type="match status" value="1"/>
</dbReference>
<dbReference type="InterPro" id="IPR005321">
    <property type="entry name" value="Peptidase_S58_DmpA"/>
</dbReference>
<dbReference type="HOGENOM" id="CLU_044458_1_0_9"/>
<dbReference type="eggNOG" id="COG3191">
    <property type="taxonomic scope" value="Bacteria"/>
</dbReference>
<dbReference type="GO" id="GO:0004177">
    <property type="term" value="F:aminopeptidase activity"/>
    <property type="evidence" value="ECO:0007669"/>
    <property type="project" value="TreeGrafter"/>
</dbReference>
<protein>
    <recommendedName>
        <fullName evidence="4">Peptidase S58</fullName>
    </recommendedName>
</protein>
<evidence type="ECO:0000313" key="3">
    <source>
        <dbReference type="Proteomes" id="UP000001877"/>
    </source>
</evidence>
<dbReference type="Pfam" id="PF03576">
    <property type="entry name" value="Peptidase_S58"/>
    <property type="match status" value="1"/>
</dbReference>
<dbReference type="SUPFAM" id="SSF56266">
    <property type="entry name" value="DmpA/ArgJ-like"/>
    <property type="match status" value="1"/>
</dbReference>
<gene>
    <name evidence="2" type="ordered locus">BBR47_25700</name>
</gene>
<dbReference type="CDD" id="cd02252">
    <property type="entry name" value="nylC_like"/>
    <property type="match status" value="1"/>
</dbReference>
<dbReference type="AlphaFoldDB" id="C0ZCN8"/>
<dbReference type="Proteomes" id="UP000001877">
    <property type="component" value="Chromosome"/>
</dbReference>